<dbReference type="GO" id="GO:0003676">
    <property type="term" value="F:nucleic acid binding"/>
    <property type="evidence" value="ECO:0007669"/>
    <property type="project" value="InterPro"/>
</dbReference>
<reference evidence="3" key="1">
    <citation type="submission" date="2022-11" db="UniProtKB">
        <authorList>
            <consortium name="WormBaseParasite"/>
        </authorList>
    </citation>
    <scope>IDENTIFICATION</scope>
</reference>
<dbReference type="InterPro" id="IPR004871">
    <property type="entry name" value="RSE1/DDB1/CPSF1_C"/>
</dbReference>
<name>A0A915DDQ8_9BILA</name>
<dbReference type="InterPro" id="IPR015943">
    <property type="entry name" value="WD40/YVTN_repeat-like_dom_sf"/>
</dbReference>
<feature type="domain" description="RSE1/DDB1/CPSF1 C-terminal" evidence="1">
    <location>
        <begin position="2"/>
        <end position="90"/>
    </location>
</feature>
<protein>
    <submittedName>
        <fullName evidence="3">DNA damage-binding protein 1</fullName>
    </submittedName>
</protein>
<dbReference type="WBParaSite" id="jg18352">
    <property type="protein sequence ID" value="jg18352"/>
    <property type="gene ID" value="jg18352"/>
</dbReference>
<dbReference type="GO" id="GO:0005634">
    <property type="term" value="C:nucleus"/>
    <property type="evidence" value="ECO:0007669"/>
    <property type="project" value="InterPro"/>
</dbReference>
<dbReference type="Gene3D" id="2.130.10.10">
    <property type="entry name" value="YVTN repeat-like/Quinoprotein amine dehydrogenase"/>
    <property type="match status" value="1"/>
</dbReference>
<dbReference type="AlphaFoldDB" id="A0A915DDQ8"/>
<evidence type="ECO:0000259" key="1">
    <source>
        <dbReference type="Pfam" id="PF03178"/>
    </source>
</evidence>
<organism evidence="2 3">
    <name type="scientific">Ditylenchus dipsaci</name>
    <dbReference type="NCBI Taxonomy" id="166011"/>
    <lineage>
        <taxon>Eukaryota</taxon>
        <taxon>Metazoa</taxon>
        <taxon>Ecdysozoa</taxon>
        <taxon>Nematoda</taxon>
        <taxon>Chromadorea</taxon>
        <taxon>Rhabditida</taxon>
        <taxon>Tylenchina</taxon>
        <taxon>Tylenchomorpha</taxon>
        <taxon>Sphaerularioidea</taxon>
        <taxon>Anguinidae</taxon>
        <taxon>Anguininae</taxon>
        <taxon>Ditylenchus</taxon>
    </lineage>
</organism>
<sequence length="100" mass="11310">MRLKQVGLFYLGEMINVFRRGTILSNQPDQSAQPIYTNPVLFGTSDGGLGVIVQLPDNIFAFLQELQKRVTSSTHNCMRVEHSAYRAFSRKNGWSRAGIY</sequence>
<keyword evidence="2" id="KW-1185">Reference proteome</keyword>
<accession>A0A915DDQ8</accession>
<dbReference type="Pfam" id="PF03178">
    <property type="entry name" value="CPSF_A"/>
    <property type="match status" value="1"/>
</dbReference>
<evidence type="ECO:0000313" key="3">
    <source>
        <dbReference type="WBParaSite" id="jg18352"/>
    </source>
</evidence>
<evidence type="ECO:0000313" key="2">
    <source>
        <dbReference type="Proteomes" id="UP000887574"/>
    </source>
</evidence>
<dbReference type="Proteomes" id="UP000887574">
    <property type="component" value="Unplaced"/>
</dbReference>
<dbReference type="PANTHER" id="PTHR10644">
    <property type="entry name" value="DNA REPAIR/RNA PROCESSING CPSF FAMILY"/>
    <property type="match status" value="1"/>
</dbReference>
<proteinExistence type="predicted"/>
<dbReference type="InterPro" id="IPR050358">
    <property type="entry name" value="RSE1/DDB1/CFT1"/>
</dbReference>